<dbReference type="Proteomes" id="UP000199076">
    <property type="component" value="Unassembled WGS sequence"/>
</dbReference>
<keyword evidence="1" id="KW-1133">Transmembrane helix</keyword>
<keyword evidence="1" id="KW-0472">Membrane</keyword>
<proteinExistence type="predicted"/>
<protein>
    <recommendedName>
        <fullName evidence="4">DUF1761 domain-containing protein</fullName>
    </recommendedName>
</protein>
<dbReference type="STRING" id="660518.SAMN05216218_11483"/>
<feature type="transmembrane region" description="Helical" evidence="1">
    <location>
        <begin position="121"/>
        <end position="139"/>
    </location>
</feature>
<evidence type="ECO:0000256" key="1">
    <source>
        <dbReference type="SAM" id="Phobius"/>
    </source>
</evidence>
<sequence>MADPTILGGLAGGLIATIVMTVFMLALGDDSPPPTAALWSKYVGDGPPAEYMPQGMALHMLYGIGAGAAFAVAFPFLGVSLTLATGVGLGFVYGIVLTVVGMVLWMRIVLAMEPEPKTMGLFFFFHLVYGGVLGAWLSLGLV</sequence>
<keyword evidence="3" id="KW-1185">Reference proteome</keyword>
<evidence type="ECO:0000313" key="3">
    <source>
        <dbReference type="Proteomes" id="UP000199076"/>
    </source>
</evidence>
<name>A0A1G7R772_9EURY</name>
<reference evidence="3" key="1">
    <citation type="submission" date="2016-10" db="EMBL/GenBank/DDBJ databases">
        <authorList>
            <person name="Varghese N."/>
            <person name="Submissions S."/>
        </authorList>
    </citation>
    <scope>NUCLEOTIDE SEQUENCE [LARGE SCALE GENOMIC DNA]</scope>
    <source>
        <strain evidence="3">IBRC-M 10760</strain>
    </source>
</reference>
<dbReference type="RefSeq" id="WP_092694332.1">
    <property type="nucleotide sequence ID" value="NZ_FNBK01000014.1"/>
</dbReference>
<keyword evidence="1" id="KW-0812">Transmembrane</keyword>
<evidence type="ECO:0000313" key="2">
    <source>
        <dbReference type="EMBL" id="SDG06598.1"/>
    </source>
</evidence>
<feature type="transmembrane region" description="Helical" evidence="1">
    <location>
        <begin position="90"/>
        <end position="109"/>
    </location>
</feature>
<organism evidence="2 3">
    <name type="scientific">Halorientalis regularis</name>
    <dbReference type="NCBI Taxonomy" id="660518"/>
    <lineage>
        <taxon>Archaea</taxon>
        <taxon>Methanobacteriati</taxon>
        <taxon>Methanobacteriota</taxon>
        <taxon>Stenosarchaea group</taxon>
        <taxon>Halobacteria</taxon>
        <taxon>Halobacteriales</taxon>
        <taxon>Haloarculaceae</taxon>
        <taxon>Halorientalis</taxon>
    </lineage>
</organism>
<evidence type="ECO:0008006" key="4">
    <source>
        <dbReference type="Google" id="ProtNLM"/>
    </source>
</evidence>
<dbReference type="AlphaFoldDB" id="A0A1G7R772"/>
<dbReference type="OrthoDB" id="199052at2157"/>
<gene>
    <name evidence="2" type="ORF">SAMN05216218_11483</name>
</gene>
<feature type="transmembrane region" description="Helical" evidence="1">
    <location>
        <begin position="61"/>
        <end position="84"/>
    </location>
</feature>
<accession>A0A1G7R772</accession>
<dbReference type="EMBL" id="FNBK01000014">
    <property type="protein sequence ID" value="SDG06598.1"/>
    <property type="molecule type" value="Genomic_DNA"/>
</dbReference>
<feature type="transmembrane region" description="Helical" evidence="1">
    <location>
        <begin position="6"/>
        <end position="27"/>
    </location>
</feature>